<dbReference type="OrthoDB" id="1090005at2"/>
<sequence length="431" mass="44239">MKRALTIAVLALTGLLLACSGSTVVGIGIGIGVGSGSGATPTPTVATVQLGAENLVFDTQARTNLGFQFGPPDGTLGAVRNADNTYTFFVSARSNSTCGGSPLTQGTYRLAGSLTAIGASGSCRALMTAGGDPNGYTFDRDYAGGGPVLPISNGAGQTALLLAYHGEWQGGTCAKTNKCFYGSLGMAVSFDGGATFAKLGEIVQPTIPRMTSIDAGRNLDVGGGTMVIADGNGRFLSNPALADPADVYLYIFYSDKDPAASTTAPCAANACLAVARARLADVAQAALARNTAAFPQLFHKFYLGAFTEPATSGDANAAQPAGHYTPVVADAGNYPTVVYDTSVGLYVLAYTVNNNAIVMRSGDTLLDWSAPLASGAISAPGMSFLYTTLIGDTADTTTSDGSPWLYYVRAPKWPDWPDAVVVARQLHLSVQ</sequence>
<dbReference type="EMBL" id="RBZV01000003">
    <property type="protein sequence ID" value="RKP49318.1"/>
    <property type="molecule type" value="Genomic_DNA"/>
</dbReference>
<keyword evidence="2" id="KW-1185">Reference proteome</keyword>
<gene>
    <name evidence="1" type="ORF">D7S89_11140</name>
</gene>
<organism evidence="1 2">
    <name type="scientific">Trinickia fusca</name>
    <dbReference type="NCBI Taxonomy" id="2419777"/>
    <lineage>
        <taxon>Bacteria</taxon>
        <taxon>Pseudomonadati</taxon>
        <taxon>Pseudomonadota</taxon>
        <taxon>Betaproteobacteria</taxon>
        <taxon>Burkholderiales</taxon>
        <taxon>Burkholderiaceae</taxon>
        <taxon>Trinickia</taxon>
    </lineage>
</organism>
<dbReference type="SUPFAM" id="SSF50939">
    <property type="entry name" value="Sialidases"/>
    <property type="match status" value="1"/>
</dbReference>
<accession>A0A494XFM5</accession>
<dbReference type="AlphaFoldDB" id="A0A494XFM5"/>
<dbReference type="RefSeq" id="WP_147426630.1">
    <property type="nucleotide sequence ID" value="NZ_RBZV01000003.1"/>
</dbReference>
<reference evidence="1 2" key="1">
    <citation type="submission" date="2018-10" db="EMBL/GenBank/DDBJ databases">
        <title>Paraburkholderia sp. 7MK8-2, isolated from soil.</title>
        <authorList>
            <person name="Gao Z.-H."/>
            <person name="Qiu L.-H."/>
        </authorList>
    </citation>
    <scope>NUCLEOTIDE SEQUENCE [LARGE SCALE GENOMIC DNA]</scope>
    <source>
        <strain evidence="1 2">7MK8-2</strain>
    </source>
</reference>
<evidence type="ECO:0008006" key="3">
    <source>
        <dbReference type="Google" id="ProtNLM"/>
    </source>
</evidence>
<evidence type="ECO:0000313" key="1">
    <source>
        <dbReference type="EMBL" id="RKP49318.1"/>
    </source>
</evidence>
<comment type="caution">
    <text evidence="1">The sequence shown here is derived from an EMBL/GenBank/DDBJ whole genome shotgun (WGS) entry which is preliminary data.</text>
</comment>
<evidence type="ECO:0000313" key="2">
    <source>
        <dbReference type="Proteomes" id="UP000280434"/>
    </source>
</evidence>
<name>A0A494XFM5_9BURK</name>
<protein>
    <recommendedName>
        <fullName evidence="3">Exo-alpha-sialidase</fullName>
    </recommendedName>
</protein>
<dbReference type="InterPro" id="IPR036278">
    <property type="entry name" value="Sialidase_sf"/>
</dbReference>
<dbReference type="Proteomes" id="UP000280434">
    <property type="component" value="Unassembled WGS sequence"/>
</dbReference>
<dbReference type="PROSITE" id="PS51257">
    <property type="entry name" value="PROKAR_LIPOPROTEIN"/>
    <property type="match status" value="1"/>
</dbReference>
<proteinExistence type="predicted"/>